<dbReference type="GO" id="GO:0008270">
    <property type="term" value="F:zinc ion binding"/>
    <property type="evidence" value="ECO:0007669"/>
    <property type="project" value="UniProtKB-KW"/>
</dbReference>
<dbReference type="PROSITE" id="PS50158">
    <property type="entry name" value="ZF_CCHC"/>
    <property type="match status" value="4"/>
</dbReference>
<dbReference type="SUPFAM" id="SSF57756">
    <property type="entry name" value="Retrovirus zinc finger-like domains"/>
    <property type="match status" value="2"/>
</dbReference>
<evidence type="ECO:0000259" key="7">
    <source>
        <dbReference type="PROSITE" id="PS50158"/>
    </source>
</evidence>
<name>A0A087U1C5_STEMI</name>
<dbReference type="EMBL" id="KK117699">
    <property type="protein sequence ID" value="KFM71164.1"/>
    <property type="molecule type" value="Genomic_DNA"/>
</dbReference>
<evidence type="ECO:0000256" key="2">
    <source>
        <dbReference type="ARBA" id="ARBA00022737"/>
    </source>
</evidence>
<evidence type="ECO:0000256" key="5">
    <source>
        <dbReference type="PROSITE-ProRule" id="PRU00047"/>
    </source>
</evidence>
<proteinExistence type="predicted"/>
<protein>
    <submittedName>
        <fullName evidence="8">Zinc finger CCHC domain-containing protein 9</fullName>
    </submittedName>
</protein>
<evidence type="ECO:0000256" key="4">
    <source>
        <dbReference type="ARBA" id="ARBA00022833"/>
    </source>
</evidence>
<feature type="compositionally biased region" description="Basic and acidic residues" evidence="6">
    <location>
        <begin position="554"/>
        <end position="563"/>
    </location>
</feature>
<keyword evidence="4" id="KW-0862">Zinc</keyword>
<dbReference type="InterPro" id="IPR042246">
    <property type="entry name" value="ZCCHC9"/>
</dbReference>
<dbReference type="FunFam" id="4.10.60.10:FF:000091">
    <property type="entry name" value="Zinc finger CCHC-type-containing 9"/>
    <property type="match status" value="1"/>
</dbReference>
<evidence type="ECO:0000256" key="1">
    <source>
        <dbReference type="ARBA" id="ARBA00022723"/>
    </source>
</evidence>
<dbReference type="SMART" id="SM00343">
    <property type="entry name" value="ZnF_C2HC"/>
    <property type="match status" value="4"/>
</dbReference>
<feature type="region of interest" description="Disordered" evidence="6">
    <location>
        <begin position="1"/>
        <end position="23"/>
    </location>
</feature>
<feature type="region of interest" description="Disordered" evidence="6">
    <location>
        <begin position="327"/>
        <end position="359"/>
    </location>
</feature>
<organism evidence="8 9">
    <name type="scientific">Stegodyphus mimosarum</name>
    <name type="common">African social velvet spider</name>
    <dbReference type="NCBI Taxonomy" id="407821"/>
    <lineage>
        <taxon>Eukaryota</taxon>
        <taxon>Metazoa</taxon>
        <taxon>Ecdysozoa</taxon>
        <taxon>Arthropoda</taxon>
        <taxon>Chelicerata</taxon>
        <taxon>Arachnida</taxon>
        <taxon>Araneae</taxon>
        <taxon>Araneomorphae</taxon>
        <taxon>Entelegynae</taxon>
        <taxon>Eresoidea</taxon>
        <taxon>Eresidae</taxon>
        <taxon>Stegodyphus</taxon>
    </lineage>
</organism>
<dbReference type="InterPro" id="IPR036875">
    <property type="entry name" value="Znf_CCHC_sf"/>
</dbReference>
<gene>
    <name evidence="8" type="ORF">X975_26362</name>
</gene>
<feature type="region of interest" description="Disordered" evidence="6">
    <location>
        <begin position="256"/>
        <end position="280"/>
    </location>
</feature>
<evidence type="ECO:0000313" key="9">
    <source>
        <dbReference type="Proteomes" id="UP000054359"/>
    </source>
</evidence>
<dbReference type="OrthoDB" id="3863715at2759"/>
<evidence type="ECO:0000256" key="6">
    <source>
        <dbReference type="SAM" id="MobiDB-lite"/>
    </source>
</evidence>
<feature type="region of interest" description="Disordered" evidence="6">
    <location>
        <begin position="548"/>
        <end position="571"/>
    </location>
</feature>
<dbReference type="GO" id="GO:0005730">
    <property type="term" value="C:nucleolus"/>
    <property type="evidence" value="ECO:0007669"/>
    <property type="project" value="TreeGrafter"/>
</dbReference>
<feature type="domain" description="CCHC-type" evidence="7">
    <location>
        <begin position="484"/>
        <end position="500"/>
    </location>
</feature>
<dbReference type="PANTHER" id="PTHR46242:SF1">
    <property type="entry name" value="ZINC FINGER CCHC DOMAIN-CONTAINING PROTEIN 9"/>
    <property type="match status" value="1"/>
</dbReference>
<sequence>MTRWARSGSTQKHKKMPGDATPWEEFSKQMKMQQNAARSFKQKKNLKSFIKKCENASSEDTNKHMNLPQNESENEFANAMMQNSFVKNLEGDDNKITCISSKRTHELDMSDFSPKKKKKMLKNEHDVNDFSEDYIPVKQSEENNDKKIYNNLKIVDGVAFASKKEFKKAMREEKIRNRINQKKLLKQNVAENASDCGNTKTEKVTDSNGSYSYFPTKKKSESISHEKHSQDANSNIHKIKFADGVTQLSKKQLKKEKRRKKLMNMRNQDSTSSQNVKEKISENIKIENGSAVEKYLNQEECDVISNSKTDAVDESNLKQGFKKVKNKKKLKENKSFSQSSVDGEDLSTEEAGSQKVPEKRFTKMKESYLEKLQRKRAKNGILLLPAKMERKLYNIKRALRAKGMPPGVIKEIVRKERRKEELKFRKTSTSKICFNCRKPGHLFADCPVKLGESDQGTGICFKCGSTEHTSYKCPKNISGFPLAKCFICSQQGHISKDCPRNKHGIYPKGGKCSICGNVNHLRKDCPTLRKKTEEDTVTLHTINEWTSTDAEPVEDVKRPERPNKKPKVVKF</sequence>
<dbReference type="AlphaFoldDB" id="A0A087U1C5"/>
<feature type="non-terminal residue" evidence="8">
    <location>
        <position position="571"/>
    </location>
</feature>
<reference evidence="8 9" key="1">
    <citation type="submission" date="2013-11" db="EMBL/GenBank/DDBJ databases">
        <title>Genome sequencing of Stegodyphus mimosarum.</title>
        <authorList>
            <person name="Bechsgaard J."/>
        </authorList>
    </citation>
    <scope>NUCLEOTIDE SEQUENCE [LARGE SCALE GENOMIC DNA]</scope>
</reference>
<accession>A0A087U1C5</accession>
<keyword evidence="1" id="KW-0479">Metal-binding</keyword>
<keyword evidence="2" id="KW-0677">Repeat</keyword>
<keyword evidence="9" id="KW-1185">Reference proteome</keyword>
<feature type="compositionally biased region" description="Basic and acidic residues" evidence="6">
    <location>
        <begin position="218"/>
        <end position="230"/>
    </location>
</feature>
<feature type="domain" description="CCHC-type" evidence="7">
    <location>
        <begin position="460"/>
        <end position="475"/>
    </location>
</feature>
<feature type="region of interest" description="Disordered" evidence="6">
    <location>
        <begin position="194"/>
        <end position="235"/>
    </location>
</feature>
<dbReference type="InterPro" id="IPR001878">
    <property type="entry name" value="Znf_CCHC"/>
</dbReference>
<feature type="domain" description="CCHC-type" evidence="7">
    <location>
        <begin position="433"/>
        <end position="447"/>
    </location>
</feature>
<evidence type="ECO:0000256" key="3">
    <source>
        <dbReference type="ARBA" id="ARBA00022771"/>
    </source>
</evidence>
<keyword evidence="3 5" id="KW-0863">Zinc-finger</keyword>
<dbReference type="Proteomes" id="UP000054359">
    <property type="component" value="Unassembled WGS sequence"/>
</dbReference>
<dbReference type="GO" id="GO:0003676">
    <property type="term" value="F:nucleic acid binding"/>
    <property type="evidence" value="ECO:0007669"/>
    <property type="project" value="InterPro"/>
</dbReference>
<feature type="domain" description="CCHC-type" evidence="7">
    <location>
        <begin position="511"/>
        <end position="526"/>
    </location>
</feature>
<dbReference type="Pfam" id="PF00098">
    <property type="entry name" value="zf-CCHC"/>
    <property type="match status" value="4"/>
</dbReference>
<dbReference type="Gene3D" id="4.10.60.10">
    <property type="entry name" value="Zinc finger, CCHC-type"/>
    <property type="match status" value="2"/>
</dbReference>
<evidence type="ECO:0000313" key="8">
    <source>
        <dbReference type="EMBL" id="KFM71164.1"/>
    </source>
</evidence>
<dbReference type="PANTHER" id="PTHR46242">
    <property type="entry name" value="ZINC FINGER CCHC DOMAIN-CONTAINING PROTEIN 9 ZCCHC9"/>
    <property type="match status" value="1"/>
</dbReference>
<dbReference type="STRING" id="407821.A0A087U1C5"/>